<organism evidence="1 2">
    <name type="scientific">Sphaerosporella brunnea</name>
    <dbReference type="NCBI Taxonomy" id="1250544"/>
    <lineage>
        <taxon>Eukaryota</taxon>
        <taxon>Fungi</taxon>
        <taxon>Dikarya</taxon>
        <taxon>Ascomycota</taxon>
        <taxon>Pezizomycotina</taxon>
        <taxon>Pezizomycetes</taxon>
        <taxon>Pezizales</taxon>
        <taxon>Pyronemataceae</taxon>
        <taxon>Sphaerosporella</taxon>
    </lineage>
</organism>
<dbReference type="AlphaFoldDB" id="A0A5J5FC45"/>
<protein>
    <submittedName>
        <fullName evidence="1">Uncharacterized protein</fullName>
    </submittedName>
</protein>
<dbReference type="InParanoid" id="A0A5J5FC45"/>
<keyword evidence="2" id="KW-1185">Reference proteome</keyword>
<dbReference type="OrthoDB" id="4951845at2759"/>
<dbReference type="EMBL" id="VXIS01000002">
    <property type="protein sequence ID" value="KAA8914908.1"/>
    <property type="molecule type" value="Genomic_DNA"/>
</dbReference>
<proteinExistence type="predicted"/>
<name>A0A5J5FC45_9PEZI</name>
<accession>A0A5J5FC45</accession>
<sequence>MWASEVVSRTLSGAAGDLPSAAAFARLSAARQSGEESHHVCTLCQVRMKIARTLMEPITITVKQKDESTHTHDLEEIFRLCGLPSAVKRVVQAEANKDYTAAQIFHALKGGGEMEGFTPLEAIGGASLKRGGRNERTRLYSIKQRRRLNKCIGISSATGVGRGNNSAKQHGAGAMWRCCGVRYGDGGVRCGDVVGRGLRVMMRGLVAAS</sequence>
<evidence type="ECO:0000313" key="2">
    <source>
        <dbReference type="Proteomes" id="UP000326924"/>
    </source>
</evidence>
<reference evidence="1 2" key="1">
    <citation type="submission" date="2019-09" db="EMBL/GenBank/DDBJ databases">
        <title>Draft genome of the ectomycorrhizal ascomycete Sphaerosporella brunnea.</title>
        <authorList>
            <consortium name="DOE Joint Genome Institute"/>
            <person name="Benucci G.M."/>
            <person name="Marozzi G."/>
            <person name="Antonielli L."/>
            <person name="Sanchez S."/>
            <person name="Marco P."/>
            <person name="Wang X."/>
            <person name="Falini L.B."/>
            <person name="Barry K."/>
            <person name="Haridas S."/>
            <person name="Lipzen A."/>
            <person name="Labutti K."/>
            <person name="Grigoriev I.V."/>
            <person name="Murat C."/>
            <person name="Martin F."/>
            <person name="Albertini E."/>
            <person name="Donnini D."/>
            <person name="Bonito G."/>
        </authorList>
    </citation>
    <scope>NUCLEOTIDE SEQUENCE [LARGE SCALE GENOMIC DNA]</scope>
    <source>
        <strain evidence="1 2">Sb_GMNB300</strain>
    </source>
</reference>
<comment type="caution">
    <text evidence="1">The sequence shown here is derived from an EMBL/GenBank/DDBJ whole genome shotgun (WGS) entry which is preliminary data.</text>
</comment>
<evidence type="ECO:0000313" key="1">
    <source>
        <dbReference type="EMBL" id="KAA8914908.1"/>
    </source>
</evidence>
<gene>
    <name evidence="1" type="ORF">FN846DRAFT_249377</name>
</gene>
<dbReference type="Proteomes" id="UP000326924">
    <property type="component" value="Unassembled WGS sequence"/>
</dbReference>